<keyword evidence="3" id="KW-1185">Reference proteome</keyword>
<organism evidence="2 3">
    <name type="scientific">Gymnopus androsaceus JB14</name>
    <dbReference type="NCBI Taxonomy" id="1447944"/>
    <lineage>
        <taxon>Eukaryota</taxon>
        <taxon>Fungi</taxon>
        <taxon>Dikarya</taxon>
        <taxon>Basidiomycota</taxon>
        <taxon>Agaricomycotina</taxon>
        <taxon>Agaricomycetes</taxon>
        <taxon>Agaricomycetidae</taxon>
        <taxon>Agaricales</taxon>
        <taxon>Marasmiineae</taxon>
        <taxon>Omphalotaceae</taxon>
        <taxon>Gymnopus</taxon>
    </lineage>
</organism>
<accession>A0A6A4HS16</accession>
<name>A0A6A4HS16_9AGAR</name>
<sequence length="287" mass="32888">MVKKEESKISDRLDPAPSQKQKAIDCVKKHQQKLKTYKWANIPFSDKETEQIHAQFLRATLSANLPFFWVKDPKIIKKSMRECNAVKDISRISLMGVSVSSVFKNEDPIIFWKSMKTNGAIEELANFALLILGNVMNTAGNEWQFSKVKICKDRLHNWLQLKKLKQSIKNVQIIENVQEHHYSNGLKDEQQACKNHSDEHEADGSSALVTNCQKWHTEFEQWKKDTERHDKMFGEDLNADLPPLPETQRASHQWLLHSLALLFGGKPSEPVVGSTPGAMDQPQCPHH</sequence>
<dbReference type="Proteomes" id="UP000799118">
    <property type="component" value="Unassembled WGS sequence"/>
</dbReference>
<dbReference type="OrthoDB" id="3013045at2759"/>
<dbReference type="EMBL" id="ML769464">
    <property type="protein sequence ID" value="KAE9399834.1"/>
    <property type="molecule type" value="Genomic_DNA"/>
</dbReference>
<dbReference type="AlphaFoldDB" id="A0A6A4HS16"/>
<evidence type="ECO:0000313" key="2">
    <source>
        <dbReference type="EMBL" id="KAE9399834.1"/>
    </source>
</evidence>
<protein>
    <submittedName>
        <fullName evidence="2">Uncharacterized protein</fullName>
    </submittedName>
</protein>
<gene>
    <name evidence="2" type="ORF">BT96DRAFT_939144</name>
</gene>
<reference evidence="2" key="1">
    <citation type="journal article" date="2019" name="Environ. Microbiol.">
        <title>Fungal ecological strategies reflected in gene transcription - a case study of two litter decomposers.</title>
        <authorList>
            <person name="Barbi F."/>
            <person name="Kohler A."/>
            <person name="Barry K."/>
            <person name="Baskaran P."/>
            <person name="Daum C."/>
            <person name="Fauchery L."/>
            <person name="Ihrmark K."/>
            <person name="Kuo A."/>
            <person name="LaButti K."/>
            <person name="Lipzen A."/>
            <person name="Morin E."/>
            <person name="Grigoriev I.V."/>
            <person name="Henrissat B."/>
            <person name="Lindahl B."/>
            <person name="Martin F."/>
        </authorList>
    </citation>
    <scope>NUCLEOTIDE SEQUENCE</scope>
    <source>
        <strain evidence="2">JB14</strain>
    </source>
</reference>
<feature type="compositionally biased region" description="Basic and acidic residues" evidence="1">
    <location>
        <begin position="1"/>
        <end position="14"/>
    </location>
</feature>
<evidence type="ECO:0000256" key="1">
    <source>
        <dbReference type="SAM" id="MobiDB-lite"/>
    </source>
</evidence>
<proteinExistence type="predicted"/>
<evidence type="ECO:0000313" key="3">
    <source>
        <dbReference type="Proteomes" id="UP000799118"/>
    </source>
</evidence>
<feature type="region of interest" description="Disordered" evidence="1">
    <location>
        <begin position="1"/>
        <end position="21"/>
    </location>
</feature>